<evidence type="ECO:0008006" key="3">
    <source>
        <dbReference type="Google" id="ProtNLM"/>
    </source>
</evidence>
<sequence length="245" mass="27609">MNDMNDKVYIHEFIHITKQNRARYMHHMTANWSPIAQEQRHQLCYGVWGVVGSTGPWPQTVNMWEEDGFDGLASSFGLEFGNRILQDPALEKWWAAAADLRSGGFDRIVVPHPRTRTIEQLCADGAGGEVYAHELVKVESGSAWRFLDAAMEGAEAAESRTGWNLVGAWATAMQNLDECLLLWSIPSWAKWGAAERDQIRGDDALLSKASGFVRDRQRILLVDAPLSPLRTGRQPSREDRTDWTD</sequence>
<dbReference type="Gene3D" id="3.30.70.100">
    <property type="match status" value="1"/>
</dbReference>
<protein>
    <recommendedName>
        <fullName evidence="3">NIPSNAP family containing protein</fullName>
    </recommendedName>
</protein>
<evidence type="ECO:0000313" key="2">
    <source>
        <dbReference type="Proteomes" id="UP001501842"/>
    </source>
</evidence>
<gene>
    <name evidence="1" type="ORF">GCM10010439_46330</name>
</gene>
<dbReference type="Proteomes" id="UP001501842">
    <property type="component" value="Unassembled WGS sequence"/>
</dbReference>
<accession>A0ABP6GY75</accession>
<reference evidence="2" key="1">
    <citation type="journal article" date="2019" name="Int. J. Syst. Evol. Microbiol.">
        <title>The Global Catalogue of Microorganisms (GCM) 10K type strain sequencing project: providing services to taxonomists for standard genome sequencing and annotation.</title>
        <authorList>
            <consortium name="The Broad Institute Genomics Platform"/>
            <consortium name="The Broad Institute Genome Sequencing Center for Infectious Disease"/>
            <person name="Wu L."/>
            <person name="Ma J."/>
        </authorList>
    </citation>
    <scope>NUCLEOTIDE SEQUENCE [LARGE SCALE GENOMIC DNA]</scope>
    <source>
        <strain evidence="2">JCM 8201</strain>
    </source>
</reference>
<proteinExistence type="predicted"/>
<evidence type="ECO:0000313" key="1">
    <source>
        <dbReference type="EMBL" id="GAA2731267.1"/>
    </source>
</evidence>
<organism evidence="1 2">
    <name type="scientific">Actinocorallia aurantiaca</name>
    <dbReference type="NCBI Taxonomy" id="46204"/>
    <lineage>
        <taxon>Bacteria</taxon>
        <taxon>Bacillati</taxon>
        <taxon>Actinomycetota</taxon>
        <taxon>Actinomycetes</taxon>
        <taxon>Streptosporangiales</taxon>
        <taxon>Thermomonosporaceae</taxon>
        <taxon>Actinocorallia</taxon>
    </lineage>
</organism>
<dbReference type="EMBL" id="BAAATZ010000019">
    <property type="protein sequence ID" value="GAA2731267.1"/>
    <property type="molecule type" value="Genomic_DNA"/>
</dbReference>
<keyword evidence="2" id="KW-1185">Reference proteome</keyword>
<name>A0ABP6GY75_9ACTN</name>
<comment type="caution">
    <text evidence="1">The sequence shown here is derived from an EMBL/GenBank/DDBJ whole genome shotgun (WGS) entry which is preliminary data.</text>
</comment>